<keyword evidence="4" id="KW-0575">Peroxidase</keyword>
<organism evidence="13 14">
    <name type="scientific">Cupriavidus plantarum</name>
    <dbReference type="NCBI Taxonomy" id="942865"/>
    <lineage>
        <taxon>Bacteria</taxon>
        <taxon>Pseudomonadati</taxon>
        <taxon>Pseudomonadota</taxon>
        <taxon>Betaproteobacteria</taxon>
        <taxon>Burkholderiales</taxon>
        <taxon>Burkholderiaceae</taxon>
        <taxon>Cupriavidus</taxon>
    </lineage>
</organism>
<evidence type="ECO:0000256" key="7">
    <source>
        <dbReference type="ARBA" id="ARBA00023002"/>
    </source>
</evidence>
<dbReference type="AlphaFoldDB" id="A0A316F2Q3"/>
<gene>
    <name evidence="13" type="ORF">C7419_1012626</name>
</gene>
<dbReference type="RefSeq" id="WP_109582287.1">
    <property type="nucleotide sequence ID" value="NZ_QGGT01000001.1"/>
</dbReference>
<dbReference type="PANTHER" id="PTHR42821">
    <property type="entry name" value="CATALASE"/>
    <property type="match status" value="1"/>
</dbReference>
<comment type="caution">
    <text evidence="13">The sequence shown here is derived from an EMBL/GenBank/DDBJ whole genome shotgun (WGS) entry which is preliminary data.</text>
</comment>
<name>A0A316F2Q3_9BURK</name>
<feature type="domain" description="Large catalase C-terminal" evidence="12">
    <location>
        <begin position="162"/>
        <end position="312"/>
    </location>
</feature>
<keyword evidence="5" id="KW-0349">Heme</keyword>
<dbReference type="PANTHER" id="PTHR42821:SF1">
    <property type="entry name" value="CATALASE-B"/>
    <property type="match status" value="1"/>
</dbReference>
<evidence type="ECO:0000259" key="12">
    <source>
        <dbReference type="Pfam" id="PF18011"/>
    </source>
</evidence>
<dbReference type="CDD" id="cd03132">
    <property type="entry name" value="GATase1_catalase"/>
    <property type="match status" value="1"/>
</dbReference>
<dbReference type="InterPro" id="IPR010582">
    <property type="entry name" value="Catalase_immune_responsive"/>
</dbReference>
<dbReference type="InterPro" id="IPR029062">
    <property type="entry name" value="Class_I_gatase-like"/>
</dbReference>
<dbReference type="InterPro" id="IPR043156">
    <property type="entry name" value="Catalase_clade2_helical"/>
</dbReference>
<keyword evidence="8" id="KW-0408">Iron</keyword>
<keyword evidence="9" id="KW-0376">Hydrogen peroxide</keyword>
<keyword evidence="6" id="KW-0479">Metal-binding</keyword>
<reference evidence="13 14" key="1">
    <citation type="submission" date="2018-05" db="EMBL/GenBank/DDBJ databases">
        <title>Genomic Encyclopedia of Type Strains, Phase IV (KMG-V): Genome sequencing to study the core and pangenomes of soil and plant-associated prokaryotes.</title>
        <authorList>
            <person name="Whitman W."/>
        </authorList>
    </citation>
    <scope>NUCLEOTIDE SEQUENCE [LARGE SCALE GENOMIC DNA]</scope>
    <source>
        <strain evidence="13 14">SLV-132</strain>
    </source>
</reference>
<evidence type="ECO:0000256" key="5">
    <source>
        <dbReference type="ARBA" id="ARBA00022617"/>
    </source>
</evidence>
<dbReference type="Pfam" id="PF06628">
    <property type="entry name" value="Catalase-rel"/>
    <property type="match status" value="1"/>
</dbReference>
<keyword evidence="14" id="KW-1185">Reference proteome</keyword>
<evidence type="ECO:0000256" key="6">
    <source>
        <dbReference type="ARBA" id="ARBA00022723"/>
    </source>
</evidence>
<evidence type="ECO:0000256" key="2">
    <source>
        <dbReference type="ARBA" id="ARBA00002974"/>
    </source>
</evidence>
<dbReference type="EMBL" id="QGGT01000001">
    <property type="protein sequence ID" value="PWK38726.1"/>
    <property type="molecule type" value="Genomic_DNA"/>
</dbReference>
<dbReference type="GO" id="GO:0046872">
    <property type="term" value="F:metal ion binding"/>
    <property type="evidence" value="ECO:0007669"/>
    <property type="project" value="UniProtKB-KW"/>
</dbReference>
<feature type="compositionally biased region" description="Basic and acidic residues" evidence="10">
    <location>
        <begin position="1"/>
        <end position="13"/>
    </location>
</feature>
<accession>A0A316F2Q3</accession>
<comment type="function">
    <text evidence="2">Decomposes hydrogen peroxide into water and oxygen; serves to protect cells from the toxic effects of hydrogen peroxide.</text>
</comment>
<dbReference type="EC" id="1.11.1.6" evidence="3"/>
<evidence type="ECO:0000256" key="9">
    <source>
        <dbReference type="ARBA" id="ARBA00023324"/>
    </source>
</evidence>
<keyword evidence="7" id="KW-0560">Oxidoreductase</keyword>
<feature type="region of interest" description="Disordered" evidence="10">
    <location>
        <begin position="1"/>
        <end position="25"/>
    </location>
</feature>
<evidence type="ECO:0000259" key="11">
    <source>
        <dbReference type="Pfam" id="PF06628"/>
    </source>
</evidence>
<dbReference type="Gene3D" id="1.20.1370.20">
    <property type="match status" value="1"/>
</dbReference>
<dbReference type="InterPro" id="IPR024712">
    <property type="entry name" value="Catalase_clade2"/>
</dbReference>
<dbReference type="InterPro" id="IPR041399">
    <property type="entry name" value="Catalase_large_C"/>
</dbReference>
<comment type="cofactor">
    <cofactor evidence="1">
        <name>heme</name>
        <dbReference type="ChEBI" id="CHEBI:30413"/>
    </cofactor>
</comment>
<evidence type="ECO:0000256" key="4">
    <source>
        <dbReference type="ARBA" id="ARBA00022559"/>
    </source>
</evidence>
<proteinExistence type="predicted"/>
<protein>
    <recommendedName>
        <fullName evidence="3">catalase</fullName>
        <ecNumber evidence="3">1.11.1.6</ecNumber>
    </recommendedName>
</protein>
<dbReference type="Proteomes" id="UP000245754">
    <property type="component" value="Unassembled WGS sequence"/>
</dbReference>
<dbReference type="Gene3D" id="3.40.50.880">
    <property type="match status" value="1"/>
</dbReference>
<dbReference type="GO" id="GO:0042744">
    <property type="term" value="P:hydrogen peroxide catabolic process"/>
    <property type="evidence" value="ECO:0007669"/>
    <property type="project" value="UniProtKB-KW"/>
</dbReference>
<evidence type="ECO:0000313" key="14">
    <source>
        <dbReference type="Proteomes" id="UP000245754"/>
    </source>
</evidence>
<dbReference type="SUPFAM" id="SSF52317">
    <property type="entry name" value="Class I glutamine amidotransferase-like"/>
    <property type="match status" value="1"/>
</dbReference>
<evidence type="ECO:0000256" key="3">
    <source>
        <dbReference type="ARBA" id="ARBA00012314"/>
    </source>
</evidence>
<evidence type="ECO:0000256" key="10">
    <source>
        <dbReference type="SAM" id="MobiDB-lite"/>
    </source>
</evidence>
<dbReference type="Pfam" id="PF18011">
    <property type="entry name" value="Catalase_C"/>
    <property type="match status" value="1"/>
</dbReference>
<dbReference type="GO" id="GO:0020037">
    <property type="term" value="F:heme binding"/>
    <property type="evidence" value="ECO:0007669"/>
    <property type="project" value="InterPro"/>
</dbReference>
<feature type="domain" description="Catalase immune-responsive" evidence="11">
    <location>
        <begin position="64"/>
        <end position="126"/>
    </location>
</feature>
<sequence length="320" mass="33628">MRGEGARARDALRAPRPNGQRFATHSPRLATTWRTAASPCCPDGTHSAGGDGSTPFQNGIGHDQEFADHFSQANLFWRSQSPVEQTQIVDAYTFELSKVSSPEIRQRVVGQLVHIAPELADQVAGKLGIDVVPVGPAVPIDDYGIASSPSLSLDAQPKGVIKGRQIAVLVNDGVRDDAIDSLRKLADQQGAVVKIIGPRANAVTTAKGATLPIDHALYSVGSVLFDAVYVPDGDNPPTVPEATALLFVNEAYKHYKAIGAGGTGARLVAAAARAAGLDCGFGGPGVLVAQKDDAASHKGFLEAVGQHRWWDRPDALRVPA</sequence>
<evidence type="ECO:0000313" key="13">
    <source>
        <dbReference type="EMBL" id="PWK38726.1"/>
    </source>
</evidence>
<dbReference type="InterPro" id="IPR020835">
    <property type="entry name" value="Catalase_sf"/>
</dbReference>
<evidence type="ECO:0000256" key="1">
    <source>
        <dbReference type="ARBA" id="ARBA00001971"/>
    </source>
</evidence>
<dbReference type="SUPFAM" id="SSF56634">
    <property type="entry name" value="Heme-dependent catalase-like"/>
    <property type="match status" value="1"/>
</dbReference>
<dbReference type="GO" id="GO:0005829">
    <property type="term" value="C:cytosol"/>
    <property type="evidence" value="ECO:0007669"/>
    <property type="project" value="TreeGrafter"/>
</dbReference>
<dbReference type="GO" id="GO:0004096">
    <property type="term" value="F:catalase activity"/>
    <property type="evidence" value="ECO:0007669"/>
    <property type="project" value="UniProtKB-EC"/>
</dbReference>
<evidence type="ECO:0000256" key="8">
    <source>
        <dbReference type="ARBA" id="ARBA00023004"/>
    </source>
</evidence>
<dbReference type="GO" id="GO:0006979">
    <property type="term" value="P:response to oxidative stress"/>
    <property type="evidence" value="ECO:0007669"/>
    <property type="project" value="InterPro"/>
</dbReference>